<keyword evidence="2" id="KW-1185">Reference proteome</keyword>
<dbReference type="EMBL" id="JTCM02000061">
    <property type="protein sequence ID" value="NEU75188.1"/>
    <property type="molecule type" value="Genomic_DNA"/>
</dbReference>
<name>A0A846HE04_9CYAN</name>
<dbReference type="RefSeq" id="WP_163519091.1">
    <property type="nucleotide sequence ID" value="NZ_JTCM02000061.1"/>
</dbReference>
<organism evidence="1 2">
    <name type="scientific">Hassallia byssoidea VB512170</name>
    <dbReference type="NCBI Taxonomy" id="1304833"/>
    <lineage>
        <taxon>Bacteria</taxon>
        <taxon>Bacillati</taxon>
        <taxon>Cyanobacteriota</taxon>
        <taxon>Cyanophyceae</taxon>
        <taxon>Nostocales</taxon>
        <taxon>Tolypothrichaceae</taxon>
        <taxon>Hassallia</taxon>
    </lineage>
</organism>
<proteinExistence type="predicted"/>
<evidence type="ECO:0000313" key="2">
    <source>
        <dbReference type="Proteomes" id="UP000031549"/>
    </source>
</evidence>
<sequence length="51" mass="5838">MKISKYASGAIACQKATSQAIGEHFHPWQALYLEYLPCRKNSIKTNYKFSN</sequence>
<gene>
    <name evidence="1" type="ORF">PI95_022155</name>
</gene>
<reference evidence="1 2" key="1">
    <citation type="journal article" date="2015" name="Genome Announc.">
        <title>Draft Genome Sequence of Cyanobacterium Hassallia byssoidea Strain VB512170, Isolated from Monuments in India.</title>
        <authorList>
            <person name="Singh D."/>
            <person name="Chandrababunaidu M.M."/>
            <person name="Panda A."/>
            <person name="Sen D."/>
            <person name="Bhattacharyya S."/>
            <person name="Adhikary S.P."/>
            <person name="Tripathy S."/>
        </authorList>
    </citation>
    <scope>NUCLEOTIDE SEQUENCE [LARGE SCALE GENOMIC DNA]</scope>
    <source>
        <strain evidence="1 2">VB512170</strain>
    </source>
</reference>
<evidence type="ECO:0000313" key="1">
    <source>
        <dbReference type="EMBL" id="NEU75188.1"/>
    </source>
</evidence>
<protein>
    <submittedName>
        <fullName evidence="1">Uncharacterized protein</fullName>
    </submittedName>
</protein>
<accession>A0A846HE04</accession>
<comment type="caution">
    <text evidence="1">The sequence shown here is derived from an EMBL/GenBank/DDBJ whole genome shotgun (WGS) entry which is preliminary data.</text>
</comment>
<dbReference type="Proteomes" id="UP000031549">
    <property type="component" value="Unassembled WGS sequence"/>
</dbReference>
<dbReference type="AlphaFoldDB" id="A0A846HE04"/>